<evidence type="ECO:0000313" key="4">
    <source>
        <dbReference type="Proteomes" id="UP000011632"/>
    </source>
</evidence>
<evidence type="ECO:0000259" key="2">
    <source>
        <dbReference type="Pfam" id="PF25929"/>
    </source>
</evidence>
<dbReference type="OrthoDB" id="196304at2157"/>
<feature type="compositionally biased region" description="Basic and acidic residues" evidence="1">
    <location>
        <begin position="8"/>
        <end position="24"/>
    </location>
</feature>
<organism evidence="3 4">
    <name type="scientific">Natrinema versiforme JCM 10478</name>
    <dbReference type="NCBI Taxonomy" id="1227496"/>
    <lineage>
        <taxon>Archaea</taxon>
        <taxon>Methanobacteriati</taxon>
        <taxon>Methanobacteriota</taxon>
        <taxon>Stenosarchaea group</taxon>
        <taxon>Halobacteria</taxon>
        <taxon>Halobacteriales</taxon>
        <taxon>Natrialbaceae</taxon>
        <taxon>Natrinema</taxon>
    </lineage>
</organism>
<keyword evidence="4" id="KW-1185">Reference proteome</keyword>
<dbReference type="Pfam" id="PF25929">
    <property type="entry name" value="DUF7974"/>
    <property type="match status" value="1"/>
</dbReference>
<feature type="domain" description="DUF7974" evidence="2">
    <location>
        <begin position="35"/>
        <end position="128"/>
    </location>
</feature>
<dbReference type="RefSeq" id="WP_006432096.1">
    <property type="nucleotide sequence ID" value="NZ_AOID01000046.1"/>
</dbReference>
<dbReference type="Proteomes" id="UP000011632">
    <property type="component" value="Unassembled WGS sequence"/>
</dbReference>
<feature type="non-terminal residue" evidence="3">
    <location>
        <position position="136"/>
    </location>
</feature>
<gene>
    <name evidence="3" type="ORF">C489_15040</name>
</gene>
<dbReference type="AlphaFoldDB" id="L9XUQ1"/>
<evidence type="ECO:0000313" key="3">
    <source>
        <dbReference type="EMBL" id="ELY65272.1"/>
    </source>
</evidence>
<proteinExistence type="predicted"/>
<name>L9XUQ1_9EURY</name>
<reference evidence="3 4" key="1">
    <citation type="journal article" date="2014" name="PLoS Genet.">
        <title>Phylogenetically driven sequencing of extremely halophilic archaea reveals strategies for static and dynamic osmo-response.</title>
        <authorList>
            <person name="Becker E.A."/>
            <person name="Seitzer P.M."/>
            <person name="Tritt A."/>
            <person name="Larsen D."/>
            <person name="Krusor M."/>
            <person name="Yao A.I."/>
            <person name="Wu D."/>
            <person name="Madern D."/>
            <person name="Eisen J.A."/>
            <person name="Darling A.E."/>
            <person name="Facciotti M.T."/>
        </authorList>
    </citation>
    <scope>NUCLEOTIDE SEQUENCE [LARGE SCALE GENOMIC DNA]</scope>
    <source>
        <strain evidence="3 4">JCM 10478</strain>
    </source>
</reference>
<protein>
    <recommendedName>
        <fullName evidence="2">DUF7974 domain-containing protein</fullName>
    </recommendedName>
</protein>
<dbReference type="EMBL" id="AOID01000046">
    <property type="protein sequence ID" value="ELY65272.1"/>
    <property type="molecule type" value="Genomic_DNA"/>
</dbReference>
<sequence>MGRSRPRRQAESKSSDEFGFDHGTSRPSVVTFLAALVPNALARRAVSVSIATDRGVYERDDPVEITVEFKNRLPVPVELPTAGQRRWGWRVDGDLEASDERRYTRGRPATFDFRGGERKQVSVTWNLSLIHISERA</sequence>
<evidence type="ECO:0000256" key="1">
    <source>
        <dbReference type="SAM" id="MobiDB-lite"/>
    </source>
</evidence>
<accession>L9XUQ1</accession>
<comment type="caution">
    <text evidence="3">The sequence shown here is derived from an EMBL/GenBank/DDBJ whole genome shotgun (WGS) entry which is preliminary data.</text>
</comment>
<dbReference type="InterPro" id="IPR058280">
    <property type="entry name" value="DUF7974"/>
</dbReference>
<feature type="region of interest" description="Disordered" evidence="1">
    <location>
        <begin position="1"/>
        <end position="25"/>
    </location>
</feature>